<evidence type="ECO:0000256" key="1">
    <source>
        <dbReference type="SAM" id="MobiDB-lite"/>
    </source>
</evidence>
<dbReference type="EMBL" id="JAKWFO010000001">
    <property type="protein sequence ID" value="KAI9639223.1"/>
    <property type="molecule type" value="Genomic_DNA"/>
</dbReference>
<reference evidence="2" key="1">
    <citation type="journal article" date="2022" name="G3 (Bethesda)">
        <title>High quality genome of the basidiomycete yeast Dioszegia hungarica PDD-24b-2 isolated from cloud water.</title>
        <authorList>
            <person name="Jarrige D."/>
            <person name="Haridas S."/>
            <person name="Bleykasten-Grosshans C."/>
            <person name="Joly M."/>
            <person name="Nadalig T."/>
            <person name="Sancelme M."/>
            <person name="Vuilleumier S."/>
            <person name="Grigoriev I.V."/>
            <person name="Amato P."/>
            <person name="Bringel F."/>
        </authorList>
    </citation>
    <scope>NUCLEOTIDE SEQUENCE</scope>
    <source>
        <strain evidence="2">PDD-24b-2</strain>
    </source>
</reference>
<organism evidence="2 3">
    <name type="scientific">Dioszegia hungarica</name>
    <dbReference type="NCBI Taxonomy" id="4972"/>
    <lineage>
        <taxon>Eukaryota</taxon>
        <taxon>Fungi</taxon>
        <taxon>Dikarya</taxon>
        <taxon>Basidiomycota</taxon>
        <taxon>Agaricomycotina</taxon>
        <taxon>Tremellomycetes</taxon>
        <taxon>Tremellales</taxon>
        <taxon>Bulleribasidiaceae</taxon>
        <taxon>Dioszegia</taxon>
    </lineage>
</organism>
<feature type="compositionally biased region" description="Polar residues" evidence="1">
    <location>
        <begin position="1"/>
        <end position="13"/>
    </location>
</feature>
<proteinExistence type="predicted"/>
<evidence type="ECO:0000313" key="2">
    <source>
        <dbReference type="EMBL" id="KAI9639223.1"/>
    </source>
</evidence>
<dbReference type="AlphaFoldDB" id="A0AA38LXZ4"/>
<name>A0AA38LXZ4_9TREE</name>
<feature type="region of interest" description="Disordered" evidence="1">
    <location>
        <begin position="1"/>
        <end position="32"/>
    </location>
</feature>
<sequence>MASTDTQSASKPASGTPLGAPQLTAQARGKWPPSRISYSIPVSLPGPGDIILQADDKQALCFYFRLRQLGELSGFFATLPSPFDADLPRASPLPLSLIQSVESVDPYVISPYGDKAAAIIEAALLAKAYDTPLAFRLLAGGIGKVGKKEAVMEFAIWAIAGSDVMAKDAAEATLGRDITYGDPTVIGAIKEHTPGSWMQLQDLHIRHANAVKRFFKWTYANPDEEQDQCETCYYLKAEVIQSVEP</sequence>
<keyword evidence="3" id="KW-1185">Reference proteome</keyword>
<comment type="caution">
    <text evidence="2">The sequence shown here is derived from an EMBL/GenBank/DDBJ whole genome shotgun (WGS) entry which is preliminary data.</text>
</comment>
<evidence type="ECO:0000313" key="3">
    <source>
        <dbReference type="Proteomes" id="UP001164286"/>
    </source>
</evidence>
<gene>
    <name evidence="2" type="ORF">MKK02DRAFT_29328</name>
</gene>
<dbReference type="GeneID" id="77726996"/>
<dbReference type="Proteomes" id="UP001164286">
    <property type="component" value="Unassembled WGS sequence"/>
</dbReference>
<dbReference type="RefSeq" id="XP_052949000.1">
    <property type="nucleotide sequence ID" value="XM_053087791.1"/>
</dbReference>
<protein>
    <submittedName>
        <fullName evidence="2">Uncharacterized protein</fullName>
    </submittedName>
</protein>
<accession>A0AA38LXZ4</accession>